<dbReference type="OrthoDB" id="9758957at2"/>
<feature type="domain" description="GP-PDE" evidence="1">
    <location>
        <begin position="12"/>
        <end position="291"/>
    </location>
</feature>
<evidence type="ECO:0000259" key="1">
    <source>
        <dbReference type="PROSITE" id="PS51704"/>
    </source>
</evidence>
<keyword evidence="3" id="KW-1185">Reference proteome</keyword>
<dbReference type="GO" id="GO:0008081">
    <property type="term" value="F:phosphoric diester hydrolase activity"/>
    <property type="evidence" value="ECO:0007669"/>
    <property type="project" value="InterPro"/>
</dbReference>
<dbReference type="PANTHER" id="PTHR46211">
    <property type="entry name" value="GLYCEROPHOSPHORYL DIESTER PHOSPHODIESTERASE"/>
    <property type="match status" value="1"/>
</dbReference>
<comment type="caution">
    <text evidence="2">The sequence shown here is derived from an EMBL/GenBank/DDBJ whole genome shotgun (WGS) entry which is preliminary data.</text>
</comment>
<reference evidence="2 3" key="1">
    <citation type="submission" date="2018-05" db="EMBL/GenBank/DDBJ databases">
        <title>Amnibacterium sp. M8JJ-5, whole genome shotgun sequence.</title>
        <authorList>
            <person name="Tuo L."/>
        </authorList>
    </citation>
    <scope>NUCLEOTIDE SEQUENCE [LARGE SCALE GENOMIC DNA]</scope>
    <source>
        <strain evidence="2 3">M8JJ-5</strain>
    </source>
</reference>
<dbReference type="Pfam" id="PF03009">
    <property type="entry name" value="GDPD"/>
    <property type="match status" value="1"/>
</dbReference>
<dbReference type="GO" id="GO:0006629">
    <property type="term" value="P:lipid metabolic process"/>
    <property type="evidence" value="ECO:0007669"/>
    <property type="project" value="InterPro"/>
</dbReference>
<dbReference type="InterPro" id="IPR017946">
    <property type="entry name" value="PLC-like_Pdiesterase_TIM-brl"/>
</dbReference>
<evidence type="ECO:0000313" key="3">
    <source>
        <dbReference type="Proteomes" id="UP000244893"/>
    </source>
</evidence>
<proteinExistence type="predicted"/>
<dbReference type="Gene3D" id="3.20.20.190">
    <property type="entry name" value="Phosphatidylinositol (PI) phosphodiesterase"/>
    <property type="match status" value="1"/>
</dbReference>
<dbReference type="PANTHER" id="PTHR46211:SF13">
    <property type="entry name" value="GLYCEROPHOSPHODIESTER PHOSPHODIESTERASE 1-RELATED"/>
    <property type="match status" value="1"/>
</dbReference>
<dbReference type="RefSeq" id="WP_116755737.1">
    <property type="nucleotide sequence ID" value="NZ_JBHUEX010000001.1"/>
</dbReference>
<dbReference type="Proteomes" id="UP000244893">
    <property type="component" value="Unassembled WGS sequence"/>
</dbReference>
<dbReference type="SUPFAM" id="SSF51695">
    <property type="entry name" value="PLC-like phosphodiesterases"/>
    <property type="match status" value="1"/>
</dbReference>
<name>A0A2V1HTV8_9MICO</name>
<dbReference type="EMBL" id="QEOP01000001">
    <property type="protein sequence ID" value="PVZ96003.1"/>
    <property type="molecule type" value="Genomic_DNA"/>
</dbReference>
<dbReference type="PROSITE" id="PS51704">
    <property type="entry name" value="GP_PDE"/>
    <property type="match status" value="1"/>
</dbReference>
<accession>A0A2V1HTV8</accession>
<protein>
    <submittedName>
        <fullName evidence="2">Glycerophosphodiester phosphodiesterase</fullName>
    </submittedName>
</protein>
<dbReference type="AlphaFoldDB" id="A0A2V1HTV8"/>
<sequence>MNGPAEVDERIVLLFAHRGASKDYREHTRAAYLEAIAQGADGLETDVRLTADGQLVCWHDATTDRVGGAAGYVHERTLAQMRDLDLVQGADVPSTHGAADEQLMTLVDLLEVMLRAERPLRLALEIKQPSPFGSAVEEAVFRDLEALGWDAATGRLGSISIDLMCFWPATVESLLTRLDPKLVMLLLEDAAEDDLVTWVEHETGGRSTGDEALAAVRTAGRIRDRLLDVSEVGVGPDKRIVKSSPALVETWAATRRVRVWTVDTVEDAERCIATGVRELTTNVPGRLRSELED</sequence>
<gene>
    <name evidence="2" type="ORF">DDQ50_06020</name>
</gene>
<evidence type="ECO:0000313" key="2">
    <source>
        <dbReference type="EMBL" id="PVZ96003.1"/>
    </source>
</evidence>
<dbReference type="InterPro" id="IPR030395">
    <property type="entry name" value="GP_PDE_dom"/>
</dbReference>
<organism evidence="2 3">
    <name type="scientific">Amnibacterium flavum</name>
    <dbReference type="NCBI Taxonomy" id="2173173"/>
    <lineage>
        <taxon>Bacteria</taxon>
        <taxon>Bacillati</taxon>
        <taxon>Actinomycetota</taxon>
        <taxon>Actinomycetes</taxon>
        <taxon>Micrococcales</taxon>
        <taxon>Microbacteriaceae</taxon>
        <taxon>Amnibacterium</taxon>
    </lineage>
</organism>